<comment type="caution">
    <text evidence="1">The sequence shown here is derived from an EMBL/GenBank/DDBJ whole genome shotgun (WGS) entry which is preliminary data.</text>
</comment>
<dbReference type="AlphaFoldDB" id="X1UNP2"/>
<sequence>MKITIEIEDSVYNALGEIGKPSGISVELFVQRLLTQVVALTMANPDAVRAIHDKSSEVPEYRDLSERLMKPPPQEE</sequence>
<reference evidence="1" key="1">
    <citation type="journal article" date="2014" name="Front. Microbiol.">
        <title>High frequency of phylogenetically diverse reductive dehalogenase-homologous genes in deep subseafloor sedimentary metagenomes.</title>
        <authorList>
            <person name="Kawai M."/>
            <person name="Futagami T."/>
            <person name="Toyoda A."/>
            <person name="Takaki Y."/>
            <person name="Nishi S."/>
            <person name="Hori S."/>
            <person name="Arai W."/>
            <person name="Tsubouchi T."/>
            <person name="Morono Y."/>
            <person name="Uchiyama I."/>
            <person name="Ito T."/>
            <person name="Fujiyama A."/>
            <person name="Inagaki F."/>
            <person name="Takami H."/>
        </authorList>
    </citation>
    <scope>NUCLEOTIDE SEQUENCE</scope>
    <source>
        <strain evidence="1">Expedition CK06-06</strain>
    </source>
</reference>
<organism evidence="1">
    <name type="scientific">marine sediment metagenome</name>
    <dbReference type="NCBI Taxonomy" id="412755"/>
    <lineage>
        <taxon>unclassified sequences</taxon>
        <taxon>metagenomes</taxon>
        <taxon>ecological metagenomes</taxon>
    </lineage>
</organism>
<protein>
    <recommendedName>
        <fullName evidence="2">Ribbon-helix-helix protein CopG domain-containing protein</fullName>
    </recommendedName>
</protein>
<accession>X1UNP2</accession>
<gene>
    <name evidence="1" type="ORF">S12H4_52108</name>
</gene>
<name>X1UNP2_9ZZZZ</name>
<proteinExistence type="predicted"/>
<evidence type="ECO:0000313" key="1">
    <source>
        <dbReference type="EMBL" id="GAJ05227.1"/>
    </source>
</evidence>
<dbReference type="EMBL" id="BARW01033012">
    <property type="protein sequence ID" value="GAJ05227.1"/>
    <property type="molecule type" value="Genomic_DNA"/>
</dbReference>
<evidence type="ECO:0008006" key="2">
    <source>
        <dbReference type="Google" id="ProtNLM"/>
    </source>
</evidence>